<proteinExistence type="inferred from homology"/>
<name>A0AAD4MWD5_9BILA</name>
<dbReference type="FunFam" id="3.40.50.10050:FF:000001">
    <property type="entry name" value="Translation initiation factor IF-2"/>
    <property type="match status" value="1"/>
</dbReference>
<dbReference type="NCBIfam" id="TIGR00487">
    <property type="entry name" value="IF-2"/>
    <property type="match status" value="1"/>
</dbReference>
<dbReference type="GO" id="GO:0005525">
    <property type="term" value="F:GTP binding"/>
    <property type="evidence" value="ECO:0007669"/>
    <property type="project" value="UniProtKB-KW"/>
</dbReference>
<dbReference type="InterPro" id="IPR000178">
    <property type="entry name" value="TF_IF2_bacterial-like"/>
</dbReference>
<keyword evidence="6" id="KW-0809">Transit peptide</keyword>
<keyword evidence="4" id="KW-0547">Nucleotide-binding</keyword>
<evidence type="ECO:0000313" key="13">
    <source>
        <dbReference type="Proteomes" id="UP001201812"/>
    </source>
</evidence>
<dbReference type="InterPro" id="IPR005225">
    <property type="entry name" value="Small_GTP-bd"/>
</dbReference>
<dbReference type="FunFam" id="2.40.30.10:FF:000054">
    <property type="entry name" value="Translation initiation factor IF-2"/>
    <property type="match status" value="1"/>
</dbReference>
<keyword evidence="13" id="KW-1185">Reference proteome</keyword>
<sequence length="698" mass="77895">MNPIRCMQIARCLFRPSLRRPCLNLNREFCLTSASLLQFSLPDNILHNRRRKGKFAKPEGFKAGMQESKRDTLELYSDASFNEIMRALDSDYDTVAEALLKLGEKYLHILDKPDMPISDRGIISNVIAQFGVKLRFVDRPVAKEEKDDSVQDAVPLPPAPEKECLPRPPVVTIMGHVDHGKTTLLDALRNSRIVSQEFGGITQHIGAFKVTLPKTKDKVTFIDTPGHAAFKSMRERGAQSTDIVVLVVAADDGPKDQTVESIRYANEAGVPIIVAINKCDKPMANPQNAINELLQYDLIPESMGGNTKVVEISALRGTNLDQLQEVIIRQAKEMDLKATPKGKVEGVVIESTIAQGTGNACSMIVTRGTLRKGAFLVAGMAEGKVRAMKDDLNQNVSEAGPSTPVRVFGWRENLPPPGEVVLEVENEERSKEVIHLRKERELEKKAEETWEALQPERELHQEKHNEARKKLIQQGDTHPKLSVILRGDVDGSVEAIVNVLETYEGEEVEFRLLDFDVGSPNELNIEIAKKLNATIVCFNVSVPAQIRQMAAENKIEILEFNVIYHLVDRIKQILSSKLPEKEDVKVLGSGDVIKEFRMSDGGKKKQPIAGISVKTGKFDKSAIYRFIRTSDKGESFTYYEGPIVSMKNQHGHIENANPGTEVGVMLGNKDVRFKEGDEVEVLERIPLKRTIDWYPPGF</sequence>
<dbReference type="GO" id="GO:0003924">
    <property type="term" value="F:GTPase activity"/>
    <property type="evidence" value="ECO:0007669"/>
    <property type="project" value="InterPro"/>
</dbReference>
<dbReference type="Gene3D" id="3.40.50.300">
    <property type="entry name" value="P-loop containing nucleotide triphosphate hydrolases"/>
    <property type="match status" value="1"/>
</dbReference>
<dbReference type="InterPro" id="IPR015760">
    <property type="entry name" value="TIF_IF2"/>
</dbReference>
<dbReference type="FunFam" id="3.40.50.300:FF:000019">
    <property type="entry name" value="Translation initiation factor IF-2"/>
    <property type="match status" value="1"/>
</dbReference>
<keyword evidence="12" id="KW-0251">Elongation factor</keyword>
<dbReference type="Proteomes" id="UP001201812">
    <property type="component" value="Unassembled WGS sequence"/>
</dbReference>
<evidence type="ECO:0000256" key="3">
    <source>
        <dbReference type="ARBA" id="ARBA00022540"/>
    </source>
</evidence>
<keyword evidence="8" id="KW-0342">GTP-binding</keyword>
<evidence type="ECO:0000259" key="11">
    <source>
        <dbReference type="PROSITE" id="PS51722"/>
    </source>
</evidence>
<dbReference type="PANTHER" id="PTHR43381:SF20">
    <property type="entry name" value="TRANSLATION INITIATION FACTOR IF-2, MITOCHONDRIAL"/>
    <property type="match status" value="1"/>
</dbReference>
<dbReference type="SUPFAM" id="SSF52156">
    <property type="entry name" value="Initiation factor IF2/eIF5b, domain 3"/>
    <property type="match status" value="1"/>
</dbReference>
<dbReference type="InterPro" id="IPR023115">
    <property type="entry name" value="TIF_IF2_dom3"/>
</dbReference>
<dbReference type="InterPro" id="IPR053905">
    <property type="entry name" value="EF-G-like_DII"/>
</dbReference>
<dbReference type="GO" id="GO:0005739">
    <property type="term" value="C:mitochondrion"/>
    <property type="evidence" value="ECO:0007669"/>
    <property type="project" value="UniProtKB-SubCell"/>
</dbReference>
<organism evidence="12 13">
    <name type="scientific">Ditylenchus destructor</name>
    <dbReference type="NCBI Taxonomy" id="166010"/>
    <lineage>
        <taxon>Eukaryota</taxon>
        <taxon>Metazoa</taxon>
        <taxon>Ecdysozoa</taxon>
        <taxon>Nematoda</taxon>
        <taxon>Chromadorea</taxon>
        <taxon>Rhabditida</taxon>
        <taxon>Tylenchina</taxon>
        <taxon>Tylenchomorpha</taxon>
        <taxon>Sphaerularioidea</taxon>
        <taxon>Anguinidae</taxon>
        <taxon>Anguininae</taxon>
        <taxon>Ditylenchus</taxon>
    </lineage>
</organism>
<evidence type="ECO:0000256" key="10">
    <source>
        <dbReference type="SAM" id="MobiDB-lite"/>
    </source>
</evidence>
<dbReference type="SUPFAM" id="SSF50447">
    <property type="entry name" value="Translation proteins"/>
    <property type="match status" value="2"/>
</dbReference>
<dbReference type="InterPro" id="IPR027417">
    <property type="entry name" value="P-loop_NTPase"/>
</dbReference>
<reference evidence="12" key="1">
    <citation type="submission" date="2022-01" db="EMBL/GenBank/DDBJ databases">
        <title>Genome Sequence Resource for Two Populations of Ditylenchus destructor, the Migratory Endoparasitic Phytonematode.</title>
        <authorList>
            <person name="Zhang H."/>
            <person name="Lin R."/>
            <person name="Xie B."/>
        </authorList>
    </citation>
    <scope>NUCLEOTIDE SEQUENCE</scope>
    <source>
        <strain evidence="12">BazhouSP</strain>
    </source>
</reference>
<dbReference type="GO" id="GO:0003743">
    <property type="term" value="F:translation initiation factor activity"/>
    <property type="evidence" value="ECO:0007669"/>
    <property type="project" value="UniProtKB-KW"/>
</dbReference>
<dbReference type="Gene3D" id="3.40.50.10050">
    <property type="entry name" value="Translation initiation factor IF- 2, domain 3"/>
    <property type="match status" value="1"/>
</dbReference>
<evidence type="ECO:0000313" key="12">
    <source>
        <dbReference type="EMBL" id="KAI1707396.1"/>
    </source>
</evidence>
<dbReference type="GO" id="GO:0003746">
    <property type="term" value="F:translation elongation factor activity"/>
    <property type="evidence" value="ECO:0007669"/>
    <property type="project" value="UniProtKB-KW"/>
</dbReference>
<dbReference type="CDD" id="cd01887">
    <property type="entry name" value="IF2_eIF5B"/>
    <property type="match status" value="1"/>
</dbReference>
<dbReference type="InterPro" id="IPR009000">
    <property type="entry name" value="Transl_B-barrel_sf"/>
</dbReference>
<dbReference type="InterPro" id="IPR036925">
    <property type="entry name" value="TIF_IF2_dom3_sf"/>
</dbReference>
<dbReference type="PANTHER" id="PTHR43381">
    <property type="entry name" value="TRANSLATION INITIATION FACTOR IF-2-RELATED"/>
    <property type="match status" value="1"/>
</dbReference>
<dbReference type="AlphaFoldDB" id="A0AAD4MWD5"/>
<evidence type="ECO:0000256" key="1">
    <source>
        <dbReference type="ARBA" id="ARBA00004173"/>
    </source>
</evidence>
<evidence type="ECO:0000256" key="6">
    <source>
        <dbReference type="ARBA" id="ARBA00022946"/>
    </source>
</evidence>
<dbReference type="PROSITE" id="PS51722">
    <property type="entry name" value="G_TR_2"/>
    <property type="match status" value="1"/>
</dbReference>
<gene>
    <name evidence="12" type="ORF">DdX_12493</name>
</gene>
<dbReference type="SUPFAM" id="SSF52540">
    <property type="entry name" value="P-loop containing nucleoside triphosphate hydrolases"/>
    <property type="match status" value="1"/>
</dbReference>
<evidence type="ECO:0000256" key="9">
    <source>
        <dbReference type="ARBA" id="ARBA00044200"/>
    </source>
</evidence>
<comment type="caution">
    <text evidence="12">The sequence shown here is derived from an EMBL/GenBank/DDBJ whole genome shotgun (WGS) entry which is preliminary data.</text>
</comment>
<comment type="similarity">
    <text evidence="2">Belongs to the TRAFAC class translation factor GTPase superfamily. Classic translation factor GTPase family. IF-2 subfamily.</text>
</comment>
<keyword evidence="5" id="KW-0648">Protein biosynthesis</keyword>
<protein>
    <recommendedName>
        <fullName evidence="9">Translation initiation factor IF-2, mitochondrial</fullName>
    </recommendedName>
</protein>
<dbReference type="Pfam" id="PF22042">
    <property type="entry name" value="EF-G_D2"/>
    <property type="match status" value="1"/>
</dbReference>
<evidence type="ECO:0000256" key="2">
    <source>
        <dbReference type="ARBA" id="ARBA00007733"/>
    </source>
</evidence>
<dbReference type="Pfam" id="PF00009">
    <property type="entry name" value="GTP_EFTU"/>
    <property type="match status" value="1"/>
</dbReference>
<evidence type="ECO:0000256" key="4">
    <source>
        <dbReference type="ARBA" id="ARBA00022741"/>
    </source>
</evidence>
<keyword evidence="3" id="KW-0396">Initiation factor</keyword>
<feature type="domain" description="Tr-type G" evidence="11">
    <location>
        <begin position="166"/>
        <end position="341"/>
    </location>
</feature>
<dbReference type="Gene3D" id="2.40.30.10">
    <property type="entry name" value="Translation factors"/>
    <property type="match status" value="2"/>
</dbReference>
<evidence type="ECO:0000256" key="8">
    <source>
        <dbReference type="ARBA" id="ARBA00023134"/>
    </source>
</evidence>
<accession>A0AAD4MWD5</accession>
<keyword evidence="7" id="KW-0496">Mitochondrion</keyword>
<dbReference type="EMBL" id="JAKKPZ010000041">
    <property type="protein sequence ID" value="KAI1707396.1"/>
    <property type="molecule type" value="Genomic_DNA"/>
</dbReference>
<feature type="region of interest" description="Disordered" evidence="10">
    <location>
        <begin position="147"/>
        <end position="167"/>
    </location>
</feature>
<dbReference type="NCBIfam" id="TIGR00231">
    <property type="entry name" value="small_GTP"/>
    <property type="match status" value="1"/>
</dbReference>
<evidence type="ECO:0000256" key="7">
    <source>
        <dbReference type="ARBA" id="ARBA00023128"/>
    </source>
</evidence>
<dbReference type="InterPro" id="IPR000795">
    <property type="entry name" value="T_Tr_GTP-bd_dom"/>
</dbReference>
<comment type="subcellular location">
    <subcellularLocation>
        <location evidence="1">Mitochondrion</location>
    </subcellularLocation>
</comment>
<dbReference type="Pfam" id="PF11987">
    <property type="entry name" value="IF-2"/>
    <property type="match status" value="1"/>
</dbReference>
<evidence type="ECO:0000256" key="5">
    <source>
        <dbReference type="ARBA" id="ARBA00022917"/>
    </source>
</evidence>